<organism evidence="9 10">
    <name type="scientific">Saccharibacter floricola DSM 15669</name>
    <dbReference type="NCBI Taxonomy" id="1123227"/>
    <lineage>
        <taxon>Bacteria</taxon>
        <taxon>Pseudomonadati</taxon>
        <taxon>Pseudomonadota</taxon>
        <taxon>Alphaproteobacteria</taxon>
        <taxon>Acetobacterales</taxon>
        <taxon>Acetobacteraceae</taxon>
        <taxon>Saccharibacter</taxon>
    </lineage>
</organism>
<evidence type="ECO:0000256" key="6">
    <source>
        <dbReference type="ARBA" id="ARBA00022989"/>
    </source>
</evidence>
<feature type="transmembrane region" description="Helical" evidence="8">
    <location>
        <begin position="102"/>
        <end position="125"/>
    </location>
</feature>
<feature type="transmembrane region" description="Helical" evidence="8">
    <location>
        <begin position="131"/>
        <end position="152"/>
    </location>
</feature>
<evidence type="ECO:0000256" key="4">
    <source>
        <dbReference type="ARBA" id="ARBA00022475"/>
    </source>
</evidence>
<keyword evidence="6 8" id="KW-1133">Transmembrane helix</keyword>
<evidence type="ECO:0000256" key="3">
    <source>
        <dbReference type="ARBA" id="ARBA00022448"/>
    </source>
</evidence>
<dbReference type="Pfam" id="PF03547">
    <property type="entry name" value="Mem_trans"/>
    <property type="match status" value="1"/>
</dbReference>
<dbReference type="Proteomes" id="UP001062901">
    <property type="component" value="Unassembled WGS sequence"/>
</dbReference>
<comment type="subcellular location">
    <subcellularLocation>
        <location evidence="1">Cell membrane</location>
        <topology evidence="1">Multi-pass membrane protein</topology>
    </subcellularLocation>
</comment>
<keyword evidence="5 8" id="KW-0812">Transmembrane</keyword>
<keyword evidence="4" id="KW-1003">Cell membrane</keyword>
<evidence type="ECO:0000256" key="7">
    <source>
        <dbReference type="ARBA" id="ARBA00023136"/>
    </source>
</evidence>
<feature type="transmembrane region" description="Helical" evidence="8">
    <location>
        <begin position="275"/>
        <end position="293"/>
    </location>
</feature>
<keyword evidence="10" id="KW-1185">Reference proteome</keyword>
<feature type="transmembrane region" description="Helical" evidence="8">
    <location>
        <begin position="189"/>
        <end position="210"/>
    </location>
</feature>
<dbReference type="RefSeq" id="WP_018980823.1">
    <property type="nucleotide sequence ID" value="NZ_BAQD01000054.1"/>
</dbReference>
<dbReference type="PANTHER" id="PTHR36838">
    <property type="entry name" value="AUXIN EFFLUX CARRIER FAMILY PROTEIN"/>
    <property type="match status" value="1"/>
</dbReference>
<keyword evidence="7 8" id="KW-0472">Membrane</keyword>
<dbReference type="PANTHER" id="PTHR36838:SF1">
    <property type="entry name" value="SLR1864 PROTEIN"/>
    <property type="match status" value="1"/>
</dbReference>
<gene>
    <name evidence="9" type="ORF">AA15669_1604</name>
</gene>
<feature type="transmembrane region" description="Helical" evidence="8">
    <location>
        <begin position="305"/>
        <end position="323"/>
    </location>
</feature>
<evidence type="ECO:0000256" key="1">
    <source>
        <dbReference type="ARBA" id="ARBA00004651"/>
    </source>
</evidence>
<dbReference type="EMBL" id="BAQD01000054">
    <property type="protein sequence ID" value="GBQ07961.1"/>
    <property type="molecule type" value="Genomic_DNA"/>
</dbReference>
<feature type="transmembrane region" description="Helical" evidence="8">
    <location>
        <begin position="6"/>
        <end position="27"/>
    </location>
</feature>
<comment type="caution">
    <text evidence="9">The sequence shown here is derived from an EMBL/GenBank/DDBJ whole genome shotgun (WGS) entry which is preliminary data.</text>
</comment>
<evidence type="ECO:0000313" key="9">
    <source>
        <dbReference type="EMBL" id="GBQ07961.1"/>
    </source>
</evidence>
<evidence type="ECO:0000313" key="10">
    <source>
        <dbReference type="Proteomes" id="UP001062901"/>
    </source>
</evidence>
<dbReference type="InterPro" id="IPR004776">
    <property type="entry name" value="Mem_transp_PIN-like"/>
</dbReference>
<comment type="similarity">
    <text evidence="2">Belongs to the auxin efflux carrier (TC 2.A.69) family.</text>
</comment>
<dbReference type="Gene3D" id="1.20.1530.20">
    <property type="match status" value="1"/>
</dbReference>
<evidence type="ECO:0000256" key="8">
    <source>
        <dbReference type="SAM" id="Phobius"/>
    </source>
</evidence>
<evidence type="ECO:0000256" key="5">
    <source>
        <dbReference type="ARBA" id="ARBA00022692"/>
    </source>
</evidence>
<protein>
    <submittedName>
        <fullName evidence="9">Transporter</fullName>
    </submittedName>
</protein>
<feature type="transmembrane region" description="Helical" evidence="8">
    <location>
        <begin position="39"/>
        <end position="59"/>
    </location>
</feature>
<name>A0ABQ0P0G9_9PROT</name>
<sequence length="326" mass="35259">MSSSLFLTILQAIIPILVTLGLGYVAAWRRDFDGNQASVLIRLVMLYALPLALFVSILSTPRTQVLSAGPLTFLILLAMVGGYLLLFGVLRGPLGRSQGEAALMAMTMTGPSVPFIGIPVLGQLFGPASAVPISIASLAMNLFQVPLTLILLSHDQQRRVAQHSLKPRTWHVTMHELSSHLLHSCREPVVWVPLLALGLVSFGITLPPFLKNSLTLLGHATGGTALFASGVVLFARQVRFSPLVGGMVTIRNILIPLGLYGLARLLHYNPVTLQESVLTMAIPSASINVILAMRYHILEREVASVLFFGTLSALFTMASFIWLTHP</sequence>
<keyword evidence="3" id="KW-0813">Transport</keyword>
<feature type="transmembrane region" description="Helical" evidence="8">
    <location>
        <begin position="71"/>
        <end position="90"/>
    </location>
</feature>
<accession>A0ABQ0P0G9</accession>
<reference evidence="9" key="1">
    <citation type="submission" date="2013-04" db="EMBL/GenBank/DDBJ databases">
        <title>The genome sequencing project of 58 acetic acid bacteria.</title>
        <authorList>
            <person name="Okamoto-Kainuma A."/>
            <person name="Ishikawa M."/>
            <person name="Umino S."/>
            <person name="Koizumi Y."/>
            <person name="Shiwa Y."/>
            <person name="Yoshikawa H."/>
            <person name="Matsutani M."/>
            <person name="Matsushita K."/>
        </authorList>
    </citation>
    <scope>NUCLEOTIDE SEQUENCE</scope>
    <source>
        <strain evidence="9">DSM 15669</strain>
    </source>
</reference>
<evidence type="ECO:0000256" key="2">
    <source>
        <dbReference type="ARBA" id="ARBA00010145"/>
    </source>
</evidence>
<feature type="transmembrane region" description="Helical" evidence="8">
    <location>
        <begin position="242"/>
        <end position="263"/>
    </location>
</feature>
<feature type="transmembrane region" description="Helical" evidence="8">
    <location>
        <begin position="216"/>
        <end position="235"/>
    </location>
</feature>
<dbReference type="InterPro" id="IPR038770">
    <property type="entry name" value="Na+/solute_symporter_sf"/>
</dbReference>
<proteinExistence type="inferred from homology"/>